<keyword evidence="3" id="KW-1185">Reference proteome</keyword>
<reference evidence="2" key="3">
    <citation type="submission" date="2020-05" db="UniProtKB">
        <authorList>
            <consortium name="EnsemblMetazoa"/>
        </authorList>
    </citation>
    <scope>IDENTIFICATION</scope>
    <source>
        <strain evidence="2">Jacobina</strain>
    </source>
</reference>
<dbReference type="OrthoDB" id="7925836at2759"/>
<dbReference type="EMBL" id="GITU01001668">
    <property type="protein sequence ID" value="MBC1170371.1"/>
    <property type="molecule type" value="Transcribed_RNA"/>
</dbReference>
<dbReference type="EnsemblMetazoa" id="LLOJ000461-RA">
    <property type="protein sequence ID" value="LLOJ000461-PA"/>
    <property type="gene ID" value="LLOJ000461"/>
</dbReference>
<organism evidence="2 3">
    <name type="scientific">Lutzomyia longipalpis</name>
    <name type="common">Sand fly</name>
    <dbReference type="NCBI Taxonomy" id="7200"/>
    <lineage>
        <taxon>Eukaryota</taxon>
        <taxon>Metazoa</taxon>
        <taxon>Ecdysozoa</taxon>
        <taxon>Arthropoda</taxon>
        <taxon>Hexapoda</taxon>
        <taxon>Insecta</taxon>
        <taxon>Pterygota</taxon>
        <taxon>Neoptera</taxon>
        <taxon>Endopterygota</taxon>
        <taxon>Diptera</taxon>
        <taxon>Nematocera</taxon>
        <taxon>Psychodoidea</taxon>
        <taxon>Psychodidae</taxon>
        <taxon>Lutzomyia</taxon>
        <taxon>Lutzomyia</taxon>
    </lineage>
</organism>
<dbReference type="AlphaFoldDB" id="A0A1B0C939"/>
<dbReference type="EMBL" id="AJWK01001850">
    <property type="status" value="NOT_ANNOTATED_CDS"/>
    <property type="molecule type" value="Genomic_DNA"/>
</dbReference>
<dbReference type="Proteomes" id="UP000092461">
    <property type="component" value="Unassembled WGS sequence"/>
</dbReference>
<evidence type="ECO:0000313" key="2">
    <source>
        <dbReference type="EnsemblMetazoa" id="LLOJ000461-PA"/>
    </source>
</evidence>
<dbReference type="GeneID" id="129794206"/>
<proteinExistence type="predicted"/>
<dbReference type="KEGG" id="lll:129794206"/>
<dbReference type="VEuPathDB" id="VectorBase:LLONM1_004735"/>
<reference evidence="3" key="1">
    <citation type="submission" date="2012-05" db="EMBL/GenBank/DDBJ databases">
        <title>Whole Genome Assembly of Lutzomyia longipalpis.</title>
        <authorList>
            <person name="Richards S."/>
            <person name="Qu C."/>
            <person name="Dillon R."/>
            <person name="Worley K."/>
            <person name="Scherer S."/>
            <person name="Batterton M."/>
            <person name="Taylor A."/>
            <person name="Hawes A."/>
            <person name="Hernandez B."/>
            <person name="Kovar C."/>
            <person name="Mandapat C."/>
            <person name="Pham C."/>
            <person name="Qu C."/>
            <person name="Jing C."/>
            <person name="Bess C."/>
            <person name="Bandaranaike D."/>
            <person name="Ngo D."/>
            <person name="Ongeri F."/>
            <person name="Arias F."/>
            <person name="Lara F."/>
            <person name="Weissenberger G."/>
            <person name="Kamau G."/>
            <person name="Han H."/>
            <person name="Shen H."/>
            <person name="Dinh H."/>
            <person name="Khalil I."/>
            <person name="Jones J."/>
            <person name="Shafer J."/>
            <person name="Jayaseelan J."/>
            <person name="Quiroz J."/>
            <person name="Blankenburg K."/>
            <person name="Nguyen L."/>
            <person name="Jackson L."/>
            <person name="Francisco L."/>
            <person name="Tang L.-Y."/>
            <person name="Pu L.-L."/>
            <person name="Perales L."/>
            <person name="Lorensuhewa L."/>
            <person name="Munidasa M."/>
            <person name="Coyle M."/>
            <person name="Taylor M."/>
            <person name="Puazo M."/>
            <person name="Firestine M."/>
            <person name="Scheel M."/>
            <person name="Javaid M."/>
            <person name="Wang M."/>
            <person name="Li M."/>
            <person name="Tabassum N."/>
            <person name="Saada N."/>
            <person name="Osuji N."/>
            <person name="Aqrawi P."/>
            <person name="Fu Q."/>
            <person name="Thornton R."/>
            <person name="Raj R."/>
            <person name="Goodspeed R."/>
            <person name="Mata R."/>
            <person name="Najjar R."/>
            <person name="Gubbala S."/>
            <person name="Lee S."/>
            <person name="Denson S."/>
            <person name="Patil S."/>
            <person name="Macmil S."/>
            <person name="Qi S."/>
            <person name="Matskevitch T."/>
            <person name="Palculict T."/>
            <person name="Mathew T."/>
            <person name="Vee V."/>
            <person name="Velamala V."/>
            <person name="Korchina V."/>
            <person name="Cai W."/>
            <person name="Liu W."/>
            <person name="Dai W."/>
            <person name="Zou X."/>
            <person name="Zhu Y."/>
            <person name="Zhang Y."/>
            <person name="Wu Y.-Q."/>
            <person name="Xin Y."/>
            <person name="Nazarath L."/>
            <person name="Kovar C."/>
            <person name="Han Y."/>
            <person name="Muzny D."/>
            <person name="Gibbs R."/>
        </authorList>
    </citation>
    <scope>NUCLEOTIDE SEQUENCE [LARGE SCALE GENOMIC DNA]</scope>
    <source>
        <strain evidence="3">Jacobina</strain>
    </source>
</reference>
<evidence type="ECO:0000313" key="1">
    <source>
        <dbReference type="EMBL" id="MBC1170371.1"/>
    </source>
</evidence>
<name>A0A1B0C939_LUTLO</name>
<dbReference type="VEuPathDB" id="VectorBase:LLOJ000461"/>
<dbReference type="RefSeq" id="XP_055690848.1">
    <property type="nucleotide sequence ID" value="XM_055834873.1"/>
</dbReference>
<sequence length="201" mass="23564">MDQNGEMKMKELIYTNYAAEVKKELMQDLDDIFHEMSAELFLPLTDIPVQGGNLIDTEDLFKKFKDIARRRTLENYSKMWDSNGLPECLAALQCLREEASDKSREQWRPTGKTAREQIRPLIMKTMQKKCEYLDKQIEFQENLLSTQAPKLIEIQEATSQIQENRKFLMDMTKVHQDAFKEAEALCEIAEKANEMINTMRE</sequence>
<protein>
    <submittedName>
        <fullName evidence="1 2">Uncharacterized protein</fullName>
    </submittedName>
</protein>
<reference evidence="1" key="2">
    <citation type="journal article" date="2020" name="BMC">
        <title>Leishmania infection induces a limited differential gene expression in the sand fly midgut.</title>
        <authorList>
            <person name="Coutinho-Abreu I.V."/>
            <person name="Serafim T.D."/>
            <person name="Meneses C."/>
            <person name="Kamhawi S."/>
            <person name="Oliveira F."/>
            <person name="Valenzuela J.G."/>
        </authorList>
    </citation>
    <scope>NUCLEOTIDE SEQUENCE</scope>
    <source>
        <strain evidence="1">Jacobina</strain>
        <tissue evidence="1">Midgut</tissue>
    </source>
</reference>
<accession>A0A1B0C939</accession>
<evidence type="ECO:0000313" key="3">
    <source>
        <dbReference type="Proteomes" id="UP000092461"/>
    </source>
</evidence>